<proteinExistence type="predicted"/>
<dbReference type="AlphaFoldDB" id="L7JQ20"/>
<gene>
    <name evidence="1" type="ORF">OOW_P131scaffold00045g33</name>
</gene>
<organism>
    <name type="scientific">Pyricularia oryzae (strain P131)</name>
    <name type="common">Rice blast fungus</name>
    <name type="synonym">Magnaporthe oryzae</name>
    <dbReference type="NCBI Taxonomy" id="1143193"/>
    <lineage>
        <taxon>Eukaryota</taxon>
        <taxon>Fungi</taxon>
        <taxon>Dikarya</taxon>
        <taxon>Ascomycota</taxon>
        <taxon>Pezizomycotina</taxon>
        <taxon>Sordariomycetes</taxon>
        <taxon>Sordariomycetidae</taxon>
        <taxon>Magnaporthales</taxon>
        <taxon>Pyriculariaceae</taxon>
        <taxon>Pyricularia</taxon>
    </lineage>
</organism>
<name>L7JQ20_PYRO1</name>
<accession>L7JQ20</accession>
<reference evidence="1" key="1">
    <citation type="journal article" date="2012" name="PLoS Genet.">
        <title>Comparative analysis of the genomes of two field isolates of the rice blast fungus Magnaporthe oryzae.</title>
        <authorList>
            <person name="Xue M."/>
            <person name="Yang J."/>
            <person name="Li Z."/>
            <person name="Hu S."/>
            <person name="Yao N."/>
            <person name="Dean R.A."/>
            <person name="Zhao W."/>
            <person name="Shen M."/>
            <person name="Zhang H."/>
            <person name="Li C."/>
            <person name="Liu L."/>
            <person name="Cao L."/>
            <person name="Xu X."/>
            <person name="Xing Y."/>
            <person name="Hsiang T."/>
            <person name="Zhang Z."/>
            <person name="Xu J.R."/>
            <person name="Peng Y.L."/>
        </authorList>
    </citation>
    <scope>NUCLEOTIDE SEQUENCE [LARGE SCALE GENOMIC DNA]</scope>
    <source>
        <strain evidence="1">P131</strain>
    </source>
</reference>
<protein>
    <submittedName>
        <fullName evidence="1">Uncharacterized protein</fullName>
    </submittedName>
</protein>
<sequence>MFWEEELVSSGSTARLLVLQGPEGCKSSCDGAAPFQACLFNVLSTSKSPAVGRADDGVAGWSLAS</sequence>
<evidence type="ECO:0000313" key="1">
    <source>
        <dbReference type="EMBL" id="ELQ70341.1"/>
    </source>
</evidence>
<dbReference type="EMBL" id="JH794819">
    <property type="protein sequence ID" value="ELQ70341.1"/>
    <property type="molecule type" value="Genomic_DNA"/>
</dbReference>